<dbReference type="EMBL" id="CZAJ01000002">
    <property type="protein sequence ID" value="CUO66545.1"/>
    <property type="molecule type" value="Genomic_DNA"/>
</dbReference>
<organism evidence="1 2">
    <name type="scientific">Agathobacter rectalis</name>
    <dbReference type="NCBI Taxonomy" id="39491"/>
    <lineage>
        <taxon>Bacteria</taxon>
        <taxon>Bacillati</taxon>
        <taxon>Bacillota</taxon>
        <taxon>Clostridia</taxon>
        <taxon>Lachnospirales</taxon>
        <taxon>Lachnospiraceae</taxon>
        <taxon>Agathobacter</taxon>
    </lineage>
</organism>
<gene>
    <name evidence="1" type="ORF">ERS852497_00403</name>
</gene>
<evidence type="ECO:0000313" key="1">
    <source>
        <dbReference type="EMBL" id="CUO66545.1"/>
    </source>
</evidence>
<protein>
    <submittedName>
        <fullName evidence="1">Uncharacterized protein</fullName>
    </submittedName>
</protein>
<dbReference type="Proteomes" id="UP000095602">
    <property type="component" value="Unassembled WGS sequence"/>
</dbReference>
<dbReference type="AlphaFoldDB" id="A0A174H188"/>
<name>A0A174H188_9FIRM</name>
<accession>A0A174H188</accession>
<evidence type="ECO:0000313" key="2">
    <source>
        <dbReference type="Proteomes" id="UP000095602"/>
    </source>
</evidence>
<proteinExistence type="predicted"/>
<dbReference type="RefSeq" id="WP_055272540.1">
    <property type="nucleotide sequence ID" value="NZ_CZAJ01000002.1"/>
</dbReference>
<reference evidence="1 2" key="1">
    <citation type="submission" date="2015-09" db="EMBL/GenBank/DDBJ databases">
        <authorList>
            <consortium name="Pathogen Informatics"/>
        </authorList>
    </citation>
    <scope>NUCLEOTIDE SEQUENCE [LARGE SCALE GENOMIC DNA]</scope>
    <source>
        <strain evidence="1 2">2789STDY5834884</strain>
    </source>
</reference>
<sequence length="95" mass="10801">MNDFYSKLRQQLYSNAEAVNYYAKEKDLGRNHVNYGACIALAGVLKELGHPTSVAIYEHDEGYLLVPSIEIDGVKRIVGEGINHVENIFYLQRQE</sequence>